<dbReference type="Proteomes" id="UP001500620">
    <property type="component" value="Unassembled WGS sequence"/>
</dbReference>
<reference evidence="4" key="1">
    <citation type="journal article" date="2019" name="Int. J. Syst. Evol. Microbiol.">
        <title>The Global Catalogue of Microorganisms (GCM) 10K type strain sequencing project: providing services to taxonomists for standard genome sequencing and annotation.</title>
        <authorList>
            <consortium name="The Broad Institute Genomics Platform"/>
            <consortium name="The Broad Institute Genome Sequencing Center for Infectious Disease"/>
            <person name="Wu L."/>
            <person name="Ma J."/>
        </authorList>
    </citation>
    <scope>NUCLEOTIDE SEQUENCE [LARGE SCALE GENOMIC DNA]</scope>
    <source>
        <strain evidence="4">JCM 17441</strain>
    </source>
</reference>
<comment type="caution">
    <text evidence="3">The sequence shown here is derived from an EMBL/GenBank/DDBJ whole genome shotgun (WGS) entry which is preliminary data.</text>
</comment>
<dbReference type="EMBL" id="BAABAT010000001">
    <property type="protein sequence ID" value="GAA4244023.1"/>
    <property type="molecule type" value="Genomic_DNA"/>
</dbReference>
<dbReference type="PROSITE" id="PS51318">
    <property type="entry name" value="TAT"/>
    <property type="match status" value="1"/>
</dbReference>
<name>A0ABP8CVY0_9ACTN</name>
<evidence type="ECO:0000256" key="2">
    <source>
        <dbReference type="SAM" id="SignalP"/>
    </source>
</evidence>
<dbReference type="SUPFAM" id="SSF110296">
    <property type="entry name" value="Oligoxyloglucan reducing end-specific cellobiohydrolase"/>
    <property type="match status" value="1"/>
</dbReference>
<feature type="chain" id="PRO_5046414506" description="Exo-alpha-sialidase" evidence="2">
    <location>
        <begin position="28"/>
        <end position="390"/>
    </location>
</feature>
<evidence type="ECO:0008006" key="5">
    <source>
        <dbReference type="Google" id="ProtNLM"/>
    </source>
</evidence>
<proteinExistence type="predicted"/>
<dbReference type="PROSITE" id="PS51257">
    <property type="entry name" value="PROKAR_LIPOPROTEIN"/>
    <property type="match status" value="1"/>
</dbReference>
<keyword evidence="2" id="KW-0732">Signal</keyword>
<sequence>MVRRRRRALAVALAAALLATLSAGSCAPSKSAEPEQAAPTDDVSYEDVPAPNGSEDPHDRQNVVPVPKGTSPRGVEFADPNTGYALFTSCVAGQPCQVGLVLTLDGGGSWVERQLPFTDALDVDMHLGRGNVLVIKAAPAGYFVSKDTGRTFDKRPLTPPPVELNLADPQYSVGCQDIAASGCPDAQPWIIAADGARQPLPSRPAGSFKYLGLTASANGTLWLTAQPTGGAATPAPGTTINVWSSADKGRTWQAQGTAHSTDQNVAVKPVVSPSGDDVWLVGAHFAARRQPGTTGTNSSWQEATGMREVTELFSAEVLPGGAVLIASSQGVWVLDQQQRTRDQGARQIFRLRRLDETTILGYPAQQSGEVWLCTVKTKSCDWSHVAVSSR</sequence>
<feature type="region of interest" description="Disordered" evidence="1">
    <location>
        <begin position="25"/>
        <end position="73"/>
    </location>
</feature>
<keyword evidence="4" id="KW-1185">Reference proteome</keyword>
<dbReference type="InterPro" id="IPR006311">
    <property type="entry name" value="TAT_signal"/>
</dbReference>
<organism evidence="3 4">
    <name type="scientific">Dactylosporangium darangshiense</name>
    <dbReference type="NCBI Taxonomy" id="579108"/>
    <lineage>
        <taxon>Bacteria</taxon>
        <taxon>Bacillati</taxon>
        <taxon>Actinomycetota</taxon>
        <taxon>Actinomycetes</taxon>
        <taxon>Micromonosporales</taxon>
        <taxon>Micromonosporaceae</taxon>
        <taxon>Dactylosporangium</taxon>
    </lineage>
</organism>
<evidence type="ECO:0000313" key="3">
    <source>
        <dbReference type="EMBL" id="GAA4244023.1"/>
    </source>
</evidence>
<feature type="signal peptide" evidence="2">
    <location>
        <begin position="1"/>
        <end position="27"/>
    </location>
</feature>
<accession>A0ABP8CVY0</accession>
<evidence type="ECO:0000256" key="1">
    <source>
        <dbReference type="SAM" id="MobiDB-lite"/>
    </source>
</evidence>
<evidence type="ECO:0000313" key="4">
    <source>
        <dbReference type="Proteomes" id="UP001500620"/>
    </source>
</evidence>
<protein>
    <recommendedName>
        <fullName evidence="5">Exo-alpha-sialidase</fullName>
    </recommendedName>
</protein>
<gene>
    <name evidence="3" type="ORF">GCM10022255_005410</name>
</gene>